<evidence type="ECO:0000256" key="1">
    <source>
        <dbReference type="ARBA" id="ARBA00004442"/>
    </source>
</evidence>
<dbReference type="Pfam" id="PF00263">
    <property type="entry name" value="Secretin"/>
    <property type="match status" value="1"/>
</dbReference>
<proteinExistence type="inferred from homology"/>
<evidence type="ECO:0000256" key="2">
    <source>
        <dbReference type="ARBA" id="ARBA00006980"/>
    </source>
</evidence>
<evidence type="ECO:0000256" key="11">
    <source>
        <dbReference type="SAM" id="MobiDB-lite"/>
    </source>
</evidence>
<dbReference type="InterPro" id="IPR004846">
    <property type="entry name" value="T2SS/T3SS_dom"/>
</dbReference>
<dbReference type="Pfam" id="PF03958">
    <property type="entry name" value="Secretin_N"/>
    <property type="match status" value="3"/>
</dbReference>
<evidence type="ECO:0000256" key="8">
    <source>
        <dbReference type="ARBA" id="ARBA00023136"/>
    </source>
</evidence>
<evidence type="ECO:0000259" key="14">
    <source>
        <dbReference type="Pfam" id="PF03958"/>
    </source>
</evidence>
<keyword evidence="5" id="KW-0812">Transmembrane</keyword>
<dbReference type="InterPro" id="IPR005644">
    <property type="entry name" value="NolW-like"/>
</dbReference>
<dbReference type="InterPro" id="IPR001775">
    <property type="entry name" value="GspD/PilQ"/>
</dbReference>
<organism evidence="16 17">
    <name type="scientific">Bdellovibrio reynosensis</name>
    <dbReference type="NCBI Taxonomy" id="2835041"/>
    <lineage>
        <taxon>Bacteria</taxon>
        <taxon>Pseudomonadati</taxon>
        <taxon>Bdellovibrionota</taxon>
        <taxon>Bdellovibrionia</taxon>
        <taxon>Bdellovibrionales</taxon>
        <taxon>Pseudobdellovibrionaceae</taxon>
        <taxon>Bdellovibrio</taxon>
    </lineage>
</organism>
<sequence>MKKTVSIGLASLMTAQLVANTASAQFEDFPPPPPPPDFGDSGGDMANPPPPDFDVPQESPSTPSMPAPAPPSMRGSPSGPTGSAPRGGNEVLDKKAKDRFAQAPIEDINNQNFPETIESFDFPNVEITDVIKAISELTGKNFIIDPGVRGKITIIAPSKITVAEAYKAFLSALAINGFTVVPSGSFLKVKSARNAQRDNIETFSGAYYPNSDQMITRIIHLKHISAAQVNRDLRILPSKDGEMNIYEPTNSIIISDYGSNIDRVMKIISQLDVPGFEEQLEVIPIKYAKAKDLADLVDKIVNKGSKTQGGAPGTFTAGVPRFSRSAGASSQQGASFFMAIPDDRTNTIIVIGNKSGIVRIKKLIGQLDFKIRPEDSGGVYVYYVKNGDAEKIAATLQGVTKDATPKPSTGGSILSPIGAGGQMQAPQEIFGGDVKITADKTTNSLVITASKQDYEVVLNLLAKIDIPRDQVFVEAIIMEMSANDGNTWGIGYYQYGDSGYGKVGFNGGVNINDFLSPTGGTGAVIGFGQGSKVTVTDPVSKTSLEIPSLIGFINFLKTTKKANILSTPQIMTLDNQEGEIEVGDKVVTGSQTTTPTNGSPITTPTFDDATIKLTLKPFISPTNKTIRMEIKQQVKQLSTASTPKAFQDSTQPLASRNIKTVINVNDGDTAVLGGLMKEQDVESITKVPLLGDIPILGWLFKSRTIVKDKTNMVVFLTPKIIRNNTDTNSITSKKLDERIEFVKSQGGIDPFGKKMDEIHRKAKGTAAVDTSAPTVEEE</sequence>
<dbReference type="PRINTS" id="PR00811">
    <property type="entry name" value="BCTERIALGSPD"/>
</dbReference>
<dbReference type="NCBIfam" id="TIGR02517">
    <property type="entry name" value="type_II_gspD"/>
    <property type="match status" value="1"/>
</dbReference>
<feature type="region of interest" description="Disordered" evidence="11">
    <location>
        <begin position="23"/>
        <end position="90"/>
    </location>
</feature>
<dbReference type="PROSITE" id="PS00875">
    <property type="entry name" value="T2SP_D"/>
    <property type="match status" value="1"/>
</dbReference>
<feature type="domain" description="NolW-like" evidence="14">
    <location>
        <begin position="216"/>
        <end position="275"/>
    </location>
</feature>
<evidence type="ECO:0000313" key="16">
    <source>
        <dbReference type="EMBL" id="UOF02329.1"/>
    </source>
</evidence>
<evidence type="ECO:0000256" key="3">
    <source>
        <dbReference type="ARBA" id="ARBA00022448"/>
    </source>
</evidence>
<dbReference type="InterPro" id="IPR038591">
    <property type="entry name" value="NolW-like_sf"/>
</dbReference>
<feature type="signal peptide" evidence="12">
    <location>
        <begin position="1"/>
        <end position="24"/>
    </location>
</feature>
<evidence type="ECO:0000256" key="4">
    <source>
        <dbReference type="ARBA" id="ARBA00022452"/>
    </source>
</evidence>
<keyword evidence="4" id="KW-1134">Transmembrane beta strand</keyword>
<dbReference type="InterPro" id="IPR004845">
    <property type="entry name" value="T2SS_GspD_CS"/>
</dbReference>
<evidence type="ECO:0000256" key="10">
    <source>
        <dbReference type="RuleBase" id="RU004004"/>
    </source>
</evidence>
<evidence type="ECO:0000256" key="6">
    <source>
        <dbReference type="ARBA" id="ARBA00022729"/>
    </source>
</evidence>
<keyword evidence="17" id="KW-1185">Reference proteome</keyword>
<dbReference type="Pfam" id="PF21305">
    <property type="entry name" value="type_II_gspD_N0"/>
    <property type="match status" value="1"/>
</dbReference>
<feature type="domain" description="GspD-like N0" evidence="15">
    <location>
        <begin position="121"/>
        <end position="189"/>
    </location>
</feature>
<evidence type="ECO:0000256" key="12">
    <source>
        <dbReference type="SAM" id="SignalP"/>
    </source>
</evidence>
<evidence type="ECO:0000256" key="5">
    <source>
        <dbReference type="ARBA" id="ARBA00022692"/>
    </source>
</evidence>
<gene>
    <name evidence="16" type="primary">gspD</name>
    <name evidence="16" type="ORF">MNR06_05110</name>
</gene>
<dbReference type="RefSeq" id="WP_243539529.1">
    <property type="nucleotide sequence ID" value="NZ_CP093442.1"/>
</dbReference>
<comment type="similarity">
    <text evidence="2">Belongs to the bacterial secretin family. GSP D subfamily.</text>
</comment>
<feature type="domain" description="Type II/III secretion system secretin-like" evidence="13">
    <location>
        <begin position="556"/>
        <end position="722"/>
    </location>
</feature>
<dbReference type="Proteomes" id="UP000830116">
    <property type="component" value="Chromosome"/>
</dbReference>
<keyword evidence="9" id="KW-0998">Cell outer membrane</keyword>
<feature type="domain" description="NolW-like" evidence="14">
    <location>
        <begin position="281"/>
        <end position="368"/>
    </location>
</feature>
<accession>A0ABY4CC28</accession>
<dbReference type="Gene3D" id="3.30.1370.120">
    <property type="match status" value="3"/>
</dbReference>
<comment type="subcellular location">
    <subcellularLocation>
        <location evidence="1 10">Cell outer membrane</location>
    </subcellularLocation>
</comment>
<evidence type="ECO:0000256" key="9">
    <source>
        <dbReference type="ARBA" id="ARBA00023237"/>
    </source>
</evidence>
<dbReference type="InterPro" id="IPR050810">
    <property type="entry name" value="Bact_Secretion_Sys_Channel"/>
</dbReference>
<evidence type="ECO:0000256" key="7">
    <source>
        <dbReference type="ARBA" id="ARBA00022927"/>
    </source>
</evidence>
<evidence type="ECO:0000313" key="17">
    <source>
        <dbReference type="Proteomes" id="UP000830116"/>
    </source>
</evidence>
<keyword evidence="3 10" id="KW-0813">Transport</keyword>
<evidence type="ECO:0000259" key="15">
    <source>
        <dbReference type="Pfam" id="PF21305"/>
    </source>
</evidence>
<feature type="chain" id="PRO_5045149748" evidence="12">
    <location>
        <begin position="25"/>
        <end position="778"/>
    </location>
</feature>
<evidence type="ECO:0000259" key="13">
    <source>
        <dbReference type="Pfam" id="PF00263"/>
    </source>
</evidence>
<keyword evidence="8" id="KW-0472">Membrane</keyword>
<feature type="compositionally biased region" description="Low complexity" evidence="11">
    <location>
        <begin position="72"/>
        <end position="83"/>
    </location>
</feature>
<dbReference type="InterPro" id="IPR049371">
    <property type="entry name" value="GspD-like_N0"/>
</dbReference>
<feature type="domain" description="NolW-like" evidence="14">
    <location>
        <begin position="380"/>
        <end position="470"/>
    </location>
</feature>
<dbReference type="PANTHER" id="PTHR30332">
    <property type="entry name" value="PROBABLE GENERAL SECRETION PATHWAY PROTEIN D"/>
    <property type="match status" value="1"/>
</dbReference>
<keyword evidence="6 12" id="KW-0732">Signal</keyword>
<name>A0ABY4CC28_9BACT</name>
<dbReference type="InterPro" id="IPR013356">
    <property type="entry name" value="T2SS_GspD"/>
</dbReference>
<reference evidence="16" key="1">
    <citation type="submission" date="2022-03" db="EMBL/GenBank/DDBJ databases">
        <title>Genome Identification and Characterization of new species Bdellovibrio reynosense LBG001 sp. nov. from a Mexico soil sample.</title>
        <authorList>
            <person name="Camilli A."/>
            <person name="Ajao Y."/>
            <person name="Guo X."/>
        </authorList>
    </citation>
    <scope>NUCLEOTIDE SEQUENCE</scope>
    <source>
        <strain evidence="16">LBG001</strain>
    </source>
</reference>
<protein>
    <submittedName>
        <fullName evidence="16">Type II secretion system secretin GspD</fullName>
    </submittedName>
</protein>
<dbReference type="EMBL" id="CP093442">
    <property type="protein sequence ID" value="UOF02329.1"/>
    <property type="molecule type" value="Genomic_DNA"/>
</dbReference>
<keyword evidence="7" id="KW-0653">Protein transport</keyword>
<dbReference type="PANTHER" id="PTHR30332:SF24">
    <property type="entry name" value="SECRETIN GSPD-RELATED"/>
    <property type="match status" value="1"/>
</dbReference>